<protein>
    <recommendedName>
        <fullName evidence="2">DUF937 domain-containing protein</fullName>
    </recommendedName>
</protein>
<gene>
    <name evidence="1" type="ORF">F6J89_19905</name>
</gene>
<dbReference type="EMBL" id="JAAHFQ010000436">
    <property type="protein sequence ID" value="NER29816.1"/>
    <property type="molecule type" value="Genomic_DNA"/>
</dbReference>
<dbReference type="AlphaFoldDB" id="A0A6B3N872"/>
<evidence type="ECO:0000313" key="1">
    <source>
        <dbReference type="EMBL" id="NER29816.1"/>
    </source>
</evidence>
<organism evidence="1">
    <name type="scientific">Symploca sp. SIO1C4</name>
    <dbReference type="NCBI Taxonomy" id="2607765"/>
    <lineage>
        <taxon>Bacteria</taxon>
        <taxon>Bacillati</taxon>
        <taxon>Cyanobacteriota</taxon>
        <taxon>Cyanophyceae</taxon>
        <taxon>Coleofasciculales</taxon>
        <taxon>Coleofasciculaceae</taxon>
        <taxon>Symploca</taxon>
    </lineage>
</organism>
<name>A0A6B3N872_9CYAN</name>
<reference evidence="1" key="1">
    <citation type="submission" date="2019-11" db="EMBL/GenBank/DDBJ databases">
        <title>Genomic insights into an expanded diversity of filamentous marine cyanobacteria reveals the extraordinary biosynthetic potential of Moorea and Okeania.</title>
        <authorList>
            <person name="Ferreira Leao T."/>
            <person name="Wang M."/>
            <person name="Moss N."/>
            <person name="Da Silva R."/>
            <person name="Sanders J."/>
            <person name="Nurk S."/>
            <person name="Gurevich A."/>
            <person name="Humphrey G."/>
            <person name="Reher R."/>
            <person name="Zhu Q."/>
            <person name="Belda-Ferre P."/>
            <person name="Glukhov E."/>
            <person name="Rex R."/>
            <person name="Dorrestein P.C."/>
            <person name="Knight R."/>
            <person name="Pevzner P."/>
            <person name="Gerwick W.H."/>
            <person name="Gerwick L."/>
        </authorList>
    </citation>
    <scope>NUCLEOTIDE SEQUENCE</scope>
    <source>
        <strain evidence="1">SIO1C4</strain>
    </source>
</reference>
<accession>A0A6B3N872</accession>
<evidence type="ECO:0008006" key="2">
    <source>
        <dbReference type="Google" id="ProtNLM"/>
    </source>
</evidence>
<sequence>MNLFNHILSAIDNPAQQASSGQLSNILSTVGDLSTNVNADPSTVQGLMSIVGKYVRPALQQKREVEGEQQAQAFINQFSGINPNNQAVELLLGNPQIQQLVQEAQQRTGLNASLIQNMLPTLVPLVLNLLQTGATTNDSQGSNTVLNAFLDADGDGDIDIADAMKMAGNYLG</sequence>
<comment type="caution">
    <text evidence="1">The sequence shown here is derived from an EMBL/GenBank/DDBJ whole genome shotgun (WGS) entry which is preliminary data.</text>
</comment>
<proteinExistence type="predicted"/>